<dbReference type="Proteomes" id="UP000292085">
    <property type="component" value="Unassembled WGS sequence"/>
</dbReference>
<dbReference type="OrthoDB" id="552416at2"/>
<accession>A0A4Q6XMN3</accession>
<name>A0A4Q6XMN3_9SPHN</name>
<comment type="caution">
    <text evidence="1">The sequence shown here is derived from an EMBL/GenBank/DDBJ whole genome shotgun (WGS) entry which is preliminary data.</text>
</comment>
<reference evidence="1 2" key="1">
    <citation type="submission" date="2019-02" db="EMBL/GenBank/DDBJ databases">
        <authorList>
            <person name="Li Y."/>
        </authorList>
    </citation>
    <scope>NUCLEOTIDE SEQUENCE [LARGE SCALE GENOMIC DNA]</scope>
    <source>
        <strain evidence="1 2">3-7</strain>
    </source>
</reference>
<evidence type="ECO:0000313" key="1">
    <source>
        <dbReference type="EMBL" id="RZF61161.1"/>
    </source>
</evidence>
<gene>
    <name evidence="1" type="ORF">EWE75_19355</name>
</gene>
<protein>
    <submittedName>
        <fullName evidence="1">Chromosome partitioning protein ParB</fullName>
    </submittedName>
</protein>
<dbReference type="SUPFAM" id="SSF110849">
    <property type="entry name" value="ParB/Sulfiredoxin"/>
    <property type="match status" value="1"/>
</dbReference>
<dbReference type="AlphaFoldDB" id="A0A4Q6XMN3"/>
<dbReference type="Gene3D" id="1.10.8.10">
    <property type="entry name" value="DNA helicase RuvA subunit, C-terminal domain"/>
    <property type="match status" value="1"/>
</dbReference>
<dbReference type="RefSeq" id="WP_130159751.1">
    <property type="nucleotide sequence ID" value="NZ_SGIS01000037.1"/>
</dbReference>
<dbReference type="PIRSF" id="PIRSF029669">
    <property type="entry name" value="UCP029669"/>
    <property type="match status" value="1"/>
</dbReference>
<dbReference type="Pfam" id="PF08857">
    <property type="entry name" value="ParBc_2"/>
    <property type="match status" value="1"/>
</dbReference>
<keyword evidence="2" id="KW-1185">Reference proteome</keyword>
<sequence length="209" mass="23882">MKEDFAPVLHPVAIADLRPTQMTVGLREVARKRADWRKRVEIDGPDFLGRHMIPAILGPKHVPYLIDHHHLVRALHDEGVTQVLVSIVADLSSLKKPLFWTFMDNRNWLHPFDAEGTRQPHRTLPRKIGAMTDDPYRSLAGALRREGGCAKDPTPYSEFLWADFLRYRIGRKLVEHDFERALAKAVDLASGHHASYLPGWCGRSEDTNR</sequence>
<dbReference type="InterPro" id="IPR036086">
    <property type="entry name" value="ParB/Sulfiredoxin_sf"/>
</dbReference>
<dbReference type="InterPro" id="IPR016932">
    <property type="entry name" value="UCP029669"/>
</dbReference>
<dbReference type="EMBL" id="SGIS01000037">
    <property type="protein sequence ID" value="RZF61161.1"/>
    <property type="molecule type" value="Genomic_DNA"/>
</dbReference>
<proteinExistence type="predicted"/>
<organism evidence="1 2">
    <name type="scientific">Sphingomonas populi</name>
    <dbReference type="NCBI Taxonomy" id="2484750"/>
    <lineage>
        <taxon>Bacteria</taxon>
        <taxon>Pseudomonadati</taxon>
        <taxon>Pseudomonadota</taxon>
        <taxon>Alphaproteobacteria</taxon>
        <taxon>Sphingomonadales</taxon>
        <taxon>Sphingomonadaceae</taxon>
        <taxon>Sphingomonas</taxon>
    </lineage>
</organism>
<dbReference type="CDD" id="cd16390">
    <property type="entry name" value="ParB_N_Srx_like"/>
    <property type="match status" value="1"/>
</dbReference>
<dbReference type="InterPro" id="IPR014956">
    <property type="entry name" value="ParBc_2"/>
</dbReference>
<evidence type="ECO:0000313" key="2">
    <source>
        <dbReference type="Proteomes" id="UP000292085"/>
    </source>
</evidence>
<dbReference type="Gene3D" id="3.90.1530.10">
    <property type="entry name" value="Conserved hypothetical protein from pyrococcus furiosus pfu- 392566-001, ParB domain"/>
    <property type="match status" value="1"/>
</dbReference>